<keyword evidence="2" id="KW-1185">Reference proteome</keyword>
<proteinExistence type="predicted"/>
<reference evidence="1" key="1">
    <citation type="submission" date="2023-07" db="EMBL/GenBank/DDBJ databases">
        <authorList>
            <consortium name="CYATHOMIX"/>
        </authorList>
    </citation>
    <scope>NUCLEOTIDE SEQUENCE</scope>
    <source>
        <strain evidence="1">N/A</strain>
    </source>
</reference>
<dbReference type="EMBL" id="CATQJL010000001">
    <property type="protein sequence ID" value="CAJ0589815.1"/>
    <property type="molecule type" value="Genomic_DNA"/>
</dbReference>
<evidence type="ECO:0000313" key="1">
    <source>
        <dbReference type="EMBL" id="CAJ0589815.1"/>
    </source>
</evidence>
<protein>
    <submittedName>
        <fullName evidence="1">Uncharacterized protein</fullName>
    </submittedName>
</protein>
<name>A0AA36DN37_CYLNA</name>
<sequence length="235" mass="26746">MLRCVVFLATTATVFSLPKEKRQVRIGMVPIFDARITNEPITFTFTTVPPTFTSTSYPVTSYPVQIKGTEKLPTLIPMDHKESYVQTNYNNFNEKWQYTPRPQLYTTSIYNQAQYFSGYGSNKPVTVSRSPYDAAWTQIGDSWHQMKSTLAASGIERDWRQLWGKLTGAVEPFMSEFSEQLGKMVNIFLRQQQSRLERETPKPSGTSFWLFRGDRQQQNLAATSPTKGDLGSAAP</sequence>
<dbReference type="Proteomes" id="UP001176961">
    <property type="component" value="Unassembled WGS sequence"/>
</dbReference>
<organism evidence="1 2">
    <name type="scientific">Cylicocyclus nassatus</name>
    <name type="common">Nematode worm</name>
    <dbReference type="NCBI Taxonomy" id="53992"/>
    <lineage>
        <taxon>Eukaryota</taxon>
        <taxon>Metazoa</taxon>
        <taxon>Ecdysozoa</taxon>
        <taxon>Nematoda</taxon>
        <taxon>Chromadorea</taxon>
        <taxon>Rhabditida</taxon>
        <taxon>Rhabditina</taxon>
        <taxon>Rhabditomorpha</taxon>
        <taxon>Strongyloidea</taxon>
        <taxon>Strongylidae</taxon>
        <taxon>Cylicocyclus</taxon>
    </lineage>
</organism>
<comment type="caution">
    <text evidence="1">The sequence shown here is derived from an EMBL/GenBank/DDBJ whole genome shotgun (WGS) entry which is preliminary data.</text>
</comment>
<evidence type="ECO:0000313" key="2">
    <source>
        <dbReference type="Proteomes" id="UP001176961"/>
    </source>
</evidence>
<dbReference type="AlphaFoldDB" id="A0AA36DN37"/>
<gene>
    <name evidence="1" type="ORF">CYNAS_LOCUS1798</name>
</gene>
<accession>A0AA36DN37</accession>